<evidence type="ECO:0000259" key="7">
    <source>
        <dbReference type="PROSITE" id="PS50056"/>
    </source>
</evidence>
<dbReference type="PROSITE" id="PS50206">
    <property type="entry name" value="RHODANESE_3"/>
    <property type="match status" value="1"/>
</dbReference>
<evidence type="ECO:0000313" key="10">
    <source>
        <dbReference type="Proteomes" id="UP001234178"/>
    </source>
</evidence>
<dbReference type="PROSITE" id="PS50054">
    <property type="entry name" value="TYR_PHOSPHATASE_DUAL"/>
    <property type="match status" value="1"/>
</dbReference>
<dbReference type="InterPro" id="IPR000387">
    <property type="entry name" value="Tyr_Pase_dom"/>
</dbReference>
<dbReference type="SMART" id="SM00450">
    <property type="entry name" value="RHOD"/>
    <property type="match status" value="1"/>
</dbReference>
<accession>A0ABQ9Z5S0</accession>
<dbReference type="EC" id="3.1.3.48" evidence="2"/>
<comment type="caution">
    <text evidence="9">The sequence shown here is derived from an EMBL/GenBank/DDBJ whole genome shotgun (WGS) entry which is preliminary data.</text>
</comment>
<proteinExistence type="inferred from homology"/>
<feature type="compositionally biased region" description="Polar residues" evidence="5">
    <location>
        <begin position="197"/>
        <end position="211"/>
    </location>
</feature>
<evidence type="ECO:0000259" key="6">
    <source>
        <dbReference type="PROSITE" id="PS50054"/>
    </source>
</evidence>
<protein>
    <recommendedName>
        <fullName evidence="2">protein-tyrosine-phosphatase</fullName>
        <ecNumber evidence="2">3.1.3.48</ecNumber>
    </recommendedName>
</protein>
<dbReference type="PROSITE" id="PS50056">
    <property type="entry name" value="TYR_PHOSPHATASE_2"/>
    <property type="match status" value="1"/>
</dbReference>
<dbReference type="PANTHER" id="PTHR10159:SF519">
    <property type="entry name" value="DUAL SPECIFICITY PROTEIN PHOSPHATASE MPK3"/>
    <property type="match status" value="1"/>
</dbReference>
<feature type="region of interest" description="Disordered" evidence="5">
    <location>
        <begin position="89"/>
        <end position="113"/>
    </location>
</feature>
<feature type="domain" description="Tyrosine specific protein phosphatases" evidence="7">
    <location>
        <begin position="358"/>
        <end position="426"/>
    </location>
</feature>
<dbReference type="InterPro" id="IPR000340">
    <property type="entry name" value="Dual-sp_phosphatase_cat-dom"/>
</dbReference>
<organism evidence="9 10">
    <name type="scientific">Daphnia magna</name>
    <dbReference type="NCBI Taxonomy" id="35525"/>
    <lineage>
        <taxon>Eukaryota</taxon>
        <taxon>Metazoa</taxon>
        <taxon>Ecdysozoa</taxon>
        <taxon>Arthropoda</taxon>
        <taxon>Crustacea</taxon>
        <taxon>Branchiopoda</taxon>
        <taxon>Diplostraca</taxon>
        <taxon>Cladocera</taxon>
        <taxon>Anomopoda</taxon>
        <taxon>Daphniidae</taxon>
        <taxon>Daphnia</taxon>
    </lineage>
</organism>
<dbReference type="Pfam" id="PF00581">
    <property type="entry name" value="Rhodanese"/>
    <property type="match status" value="1"/>
</dbReference>
<dbReference type="CDD" id="cd14566">
    <property type="entry name" value="DSP_MKP_classII"/>
    <property type="match status" value="1"/>
</dbReference>
<feature type="domain" description="Tyrosine-protein phosphatase" evidence="6">
    <location>
        <begin position="302"/>
        <end position="445"/>
    </location>
</feature>
<dbReference type="InterPro" id="IPR001763">
    <property type="entry name" value="Rhodanese-like_dom"/>
</dbReference>
<dbReference type="Pfam" id="PF00782">
    <property type="entry name" value="DSPc"/>
    <property type="match status" value="1"/>
</dbReference>
<dbReference type="PANTHER" id="PTHR10159">
    <property type="entry name" value="DUAL SPECIFICITY PROTEIN PHOSPHATASE"/>
    <property type="match status" value="1"/>
</dbReference>
<dbReference type="InterPro" id="IPR029021">
    <property type="entry name" value="Prot-tyrosine_phosphatase-like"/>
</dbReference>
<dbReference type="SUPFAM" id="SSF52799">
    <property type="entry name" value="(Phosphotyrosine protein) phosphatases II"/>
    <property type="match status" value="1"/>
</dbReference>
<reference evidence="9 10" key="1">
    <citation type="journal article" date="2023" name="Nucleic Acids Res.">
        <title>The hologenome of Daphnia magna reveals possible DNA methylation and microbiome-mediated evolution of the host genome.</title>
        <authorList>
            <person name="Chaturvedi A."/>
            <person name="Li X."/>
            <person name="Dhandapani V."/>
            <person name="Marshall H."/>
            <person name="Kissane S."/>
            <person name="Cuenca-Cambronero M."/>
            <person name="Asole G."/>
            <person name="Calvet F."/>
            <person name="Ruiz-Romero M."/>
            <person name="Marangio P."/>
            <person name="Guigo R."/>
            <person name="Rago D."/>
            <person name="Mirbahai L."/>
            <person name="Eastwood N."/>
            <person name="Colbourne J.K."/>
            <person name="Zhou J."/>
            <person name="Mallon E."/>
            <person name="Orsini L."/>
        </authorList>
    </citation>
    <scope>NUCLEOTIDE SEQUENCE [LARGE SCALE GENOMIC DNA]</scope>
    <source>
        <strain evidence="9">LRV0_1</strain>
    </source>
</reference>
<dbReference type="InterPro" id="IPR020422">
    <property type="entry name" value="TYR_PHOSPHATASE_DUAL_dom"/>
</dbReference>
<evidence type="ECO:0000313" key="9">
    <source>
        <dbReference type="EMBL" id="KAK4007974.1"/>
    </source>
</evidence>
<dbReference type="InterPro" id="IPR036873">
    <property type="entry name" value="Rhodanese-like_dom_sf"/>
</dbReference>
<sequence length="557" mass="59708">MVKMPAMSEMADCGDGVISADGLWAQLRDATANPSASVEADVLTLLDCRSAADFGECHIRRAVHLSLPSIMLRRLAGGKVTISSVLKSSNNHATDGSKTRSFLPTASAGGSANNKKQHTFVLCGGVGDIVSVLRKSLIQDGCPVVCLQGGVEEFRNKYPEWCVTRESETANPSEVLPNLRIGGEGLRSTAGVVRPLSLNNRRPGSLGSRSASDSEEERPDSSLESGEIRVDDENGMLVGPPEFGSGFSLGLSVGLRLGLESEPLPPLLLDNVALDSADIGLTGQLGGMIPINDMDPLADPGFPVEILPHLFLGNAQNSRDCDALDKHRIRYVVNVTPNLPNVFEDSGTIQYLQIPITDHWSQNLASFFPSAIGFIDGARERQEGVLVHCLAGISRSVTITVAYLMYKMSMSLNDAYDFVRRKKSNISPNFNFMGQLLDFERQLNPPSPQRCTCHLSASDSNKPEDHALIPFTRLSIEEPDDEEELPLSADANMGIDSGLPSSVSMSPCSTESSVASSPAVIHSSPSGGSGNVKRLRTLVCRCQASLSQCHFTTPTTL</sequence>
<name>A0ABQ9Z5S0_9CRUS</name>
<dbReference type="Gene3D" id="3.90.190.10">
    <property type="entry name" value="Protein tyrosine phosphatase superfamily"/>
    <property type="match status" value="1"/>
</dbReference>
<dbReference type="Gene3D" id="3.40.250.10">
    <property type="entry name" value="Rhodanese-like domain"/>
    <property type="match status" value="1"/>
</dbReference>
<evidence type="ECO:0000256" key="1">
    <source>
        <dbReference type="ARBA" id="ARBA00008601"/>
    </source>
</evidence>
<evidence type="ECO:0000259" key="8">
    <source>
        <dbReference type="PROSITE" id="PS50206"/>
    </source>
</evidence>
<keyword evidence="10" id="KW-1185">Reference proteome</keyword>
<keyword evidence="3" id="KW-0378">Hydrolase</keyword>
<keyword evidence="4" id="KW-0904">Protein phosphatase</keyword>
<comment type="similarity">
    <text evidence="1">Belongs to the protein-tyrosine phosphatase family. Non-receptor class dual specificity subfamily.</text>
</comment>
<evidence type="ECO:0000256" key="5">
    <source>
        <dbReference type="SAM" id="MobiDB-lite"/>
    </source>
</evidence>
<evidence type="ECO:0000256" key="3">
    <source>
        <dbReference type="ARBA" id="ARBA00022801"/>
    </source>
</evidence>
<dbReference type="Proteomes" id="UP001234178">
    <property type="component" value="Unassembled WGS sequence"/>
</dbReference>
<evidence type="ECO:0000256" key="4">
    <source>
        <dbReference type="ARBA" id="ARBA00022912"/>
    </source>
</evidence>
<feature type="region of interest" description="Disordered" evidence="5">
    <location>
        <begin position="196"/>
        <end position="234"/>
    </location>
</feature>
<dbReference type="EMBL" id="JAOYFB010000002">
    <property type="protein sequence ID" value="KAK4007974.1"/>
    <property type="molecule type" value="Genomic_DNA"/>
</dbReference>
<feature type="domain" description="Rhodanese" evidence="8">
    <location>
        <begin position="39"/>
        <end position="163"/>
    </location>
</feature>
<dbReference type="SMART" id="SM00195">
    <property type="entry name" value="DSPc"/>
    <property type="match status" value="1"/>
</dbReference>
<evidence type="ECO:0000256" key="2">
    <source>
        <dbReference type="ARBA" id="ARBA00013064"/>
    </source>
</evidence>
<gene>
    <name evidence="9" type="ORF">OUZ56_013133</name>
</gene>
<dbReference type="SUPFAM" id="SSF52821">
    <property type="entry name" value="Rhodanese/Cell cycle control phosphatase"/>
    <property type="match status" value="1"/>
</dbReference>